<feature type="non-terminal residue" evidence="3">
    <location>
        <position position="1"/>
    </location>
</feature>
<dbReference type="InterPro" id="IPR029044">
    <property type="entry name" value="Nucleotide-diphossugar_trans"/>
</dbReference>
<dbReference type="EMBL" id="QGMK01001152">
    <property type="protein sequence ID" value="TVY73209.1"/>
    <property type="molecule type" value="Genomic_DNA"/>
</dbReference>
<evidence type="ECO:0000256" key="2">
    <source>
        <dbReference type="SAM" id="Phobius"/>
    </source>
</evidence>
<evidence type="ECO:0000256" key="1">
    <source>
        <dbReference type="SAM" id="MobiDB-lite"/>
    </source>
</evidence>
<name>A0A8T9C065_9HELO</name>
<keyword evidence="2" id="KW-1133">Transmembrane helix</keyword>
<feature type="region of interest" description="Disordered" evidence="1">
    <location>
        <begin position="1"/>
        <end position="21"/>
    </location>
</feature>
<proteinExistence type="predicted"/>
<keyword evidence="4" id="KW-1185">Reference proteome</keyword>
<dbReference type="Gene3D" id="3.90.550.10">
    <property type="entry name" value="Spore Coat Polysaccharide Biosynthesis Protein SpsA, Chain A"/>
    <property type="match status" value="1"/>
</dbReference>
<evidence type="ECO:0000313" key="4">
    <source>
        <dbReference type="Proteomes" id="UP000469558"/>
    </source>
</evidence>
<dbReference type="PANTHER" id="PTHR11183">
    <property type="entry name" value="GLYCOGENIN SUBFAMILY MEMBER"/>
    <property type="match status" value="1"/>
</dbReference>
<organism evidence="3 4">
    <name type="scientific">Lachnellula suecica</name>
    <dbReference type="NCBI Taxonomy" id="602035"/>
    <lineage>
        <taxon>Eukaryota</taxon>
        <taxon>Fungi</taxon>
        <taxon>Dikarya</taxon>
        <taxon>Ascomycota</taxon>
        <taxon>Pezizomycotina</taxon>
        <taxon>Leotiomycetes</taxon>
        <taxon>Helotiales</taxon>
        <taxon>Lachnaceae</taxon>
        <taxon>Lachnellula</taxon>
    </lineage>
</organism>
<feature type="transmembrane region" description="Helical" evidence="2">
    <location>
        <begin position="65"/>
        <end position="82"/>
    </location>
</feature>
<dbReference type="AlphaFoldDB" id="A0A8T9C065"/>
<dbReference type="SUPFAM" id="SSF53448">
    <property type="entry name" value="Nucleotide-diphospho-sugar transferases"/>
    <property type="match status" value="1"/>
</dbReference>
<keyword evidence="2" id="KW-0812">Transmembrane</keyword>
<dbReference type="OrthoDB" id="2014201at2759"/>
<evidence type="ECO:0000313" key="3">
    <source>
        <dbReference type="EMBL" id="TVY73209.1"/>
    </source>
</evidence>
<protein>
    <submittedName>
        <fullName evidence="3">Glucose N-acetyltransferase</fullName>
    </submittedName>
</protein>
<accession>A0A8T9C065</accession>
<reference evidence="3 4" key="1">
    <citation type="submission" date="2018-05" db="EMBL/GenBank/DDBJ databases">
        <title>Genome sequencing and assembly of the regulated plant pathogen Lachnellula willkommii and related sister species for the development of diagnostic species identification markers.</title>
        <authorList>
            <person name="Giroux E."/>
            <person name="Bilodeau G."/>
        </authorList>
    </citation>
    <scope>NUCLEOTIDE SEQUENCE [LARGE SCALE GENOMIC DNA]</scope>
    <source>
        <strain evidence="3 4">CBS 268.59</strain>
    </source>
</reference>
<dbReference type="Proteomes" id="UP000469558">
    <property type="component" value="Unassembled WGS sequence"/>
</dbReference>
<keyword evidence="2" id="KW-0472">Membrane</keyword>
<sequence length="381" mass="43275">MSTPQNLQRTRRRTPTIGQDSEIPDFLQNSPFIPISTGHDSYSFTHHVQPAIPKPTLGQILRSKWMRNVFTTFLLFLMFLYLRGQAHKHNMMTHLGLAGPKCLLNEPVAVPETVPAGVDWRRFAYVQYVTNPDYLCNSVMIFEALHRLGSKAGRLLMYPSTYSLDRSSAMEGALLLKARDEYNVTLVPIDLLSKKFNYQLWASSYTKLLVFNQTSYSRLLVLDSDATLLAPLDELFFVPSARAAMPKAYWLEKPLLSSHIMLVEPSAAEFARVEKAISKAEQGTYDMEIMNSLYGSDCVVLPHRKYALLTGEFRKTEHEAYLGPGVKWDAGVVRAETKYIHFSDNPLPKPWVEPNTYELQGTRPLCEPEADGKVDCRGRDF</sequence>
<dbReference type="InterPro" id="IPR050587">
    <property type="entry name" value="GNT1/Glycosyltrans_8"/>
</dbReference>
<gene>
    <name evidence="3" type="primary">GNT1_0</name>
    <name evidence="3" type="ORF">LSUE1_G006045</name>
</gene>
<comment type="caution">
    <text evidence="3">The sequence shown here is derived from an EMBL/GenBank/DDBJ whole genome shotgun (WGS) entry which is preliminary data.</text>
</comment>